<dbReference type="InterPro" id="IPR007527">
    <property type="entry name" value="Znf_SWIM"/>
</dbReference>
<accession>A0A8T0MHT4</accession>
<dbReference type="AlphaFoldDB" id="A0A8T0MHT4"/>
<dbReference type="Proteomes" id="UP000823388">
    <property type="component" value="Chromosome 9N"/>
</dbReference>
<dbReference type="SMART" id="SM00575">
    <property type="entry name" value="ZnF_PMZ"/>
    <property type="match status" value="1"/>
</dbReference>
<keyword evidence="3" id="KW-0862">Zinc</keyword>
<protein>
    <recommendedName>
        <fullName evidence="5">SWIM-type domain-containing protein</fullName>
    </recommendedName>
</protein>
<dbReference type="PROSITE" id="PS50966">
    <property type="entry name" value="ZF_SWIM"/>
    <property type="match status" value="1"/>
</dbReference>
<evidence type="ECO:0000313" key="7">
    <source>
        <dbReference type="Proteomes" id="UP000823388"/>
    </source>
</evidence>
<keyword evidence="1" id="KW-0479">Metal-binding</keyword>
<dbReference type="Pfam" id="PF04434">
    <property type="entry name" value="SWIM"/>
    <property type="match status" value="1"/>
</dbReference>
<sequence>MIDSFEVVEATARGHPTFGKKVYMVVFRQRRGVLFHVECSGYGVGEVIRCSCRKMEREGLPCRHILCAMRHNDSSLIPNCCALRRMRRRGDVKFERLHEMEELGRRVFDLASEDAQEFKEIKEFLEGWLDDRNAVLRGSGAVAVVDSNAADDADSVTPVTKKTKLIEG</sequence>
<keyword evidence="2 4" id="KW-0863">Zinc-finger</keyword>
<feature type="domain" description="SWIM-type" evidence="5">
    <location>
        <begin position="35"/>
        <end position="73"/>
    </location>
</feature>
<organism evidence="6 7">
    <name type="scientific">Panicum virgatum</name>
    <name type="common">Blackwell switchgrass</name>
    <dbReference type="NCBI Taxonomy" id="38727"/>
    <lineage>
        <taxon>Eukaryota</taxon>
        <taxon>Viridiplantae</taxon>
        <taxon>Streptophyta</taxon>
        <taxon>Embryophyta</taxon>
        <taxon>Tracheophyta</taxon>
        <taxon>Spermatophyta</taxon>
        <taxon>Magnoliopsida</taxon>
        <taxon>Liliopsida</taxon>
        <taxon>Poales</taxon>
        <taxon>Poaceae</taxon>
        <taxon>PACMAD clade</taxon>
        <taxon>Panicoideae</taxon>
        <taxon>Panicodae</taxon>
        <taxon>Paniceae</taxon>
        <taxon>Panicinae</taxon>
        <taxon>Panicum</taxon>
        <taxon>Panicum sect. Hiantes</taxon>
    </lineage>
</organism>
<evidence type="ECO:0000313" key="6">
    <source>
        <dbReference type="EMBL" id="KAG2536921.1"/>
    </source>
</evidence>
<dbReference type="GO" id="GO:0008270">
    <property type="term" value="F:zinc ion binding"/>
    <property type="evidence" value="ECO:0007669"/>
    <property type="project" value="UniProtKB-KW"/>
</dbReference>
<keyword evidence="7" id="KW-1185">Reference proteome</keyword>
<dbReference type="InterPro" id="IPR006564">
    <property type="entry name" value="Znf_PMZ"/>
</dbReference>
<name>A0A8T0MHT4_PANVG</name>
<reference evidence="6" key="1">
    <citation type="submission" date="2020-05" db="EMBL/GenBank/DDBJ databases">
        <title>WGS assembly of Panicum virgatum.</title>
        <authorList>
            <person name="Lovell J.T."/>
            <person name="Jenkins J."/>
            <person name="Shu S."/>
            <person name="Juenger T.E."/>
            <person name="Schmutz J."/>
        </authorList>
    </citation>
    <scope>NUCLEOTIDE SEQUENCE</scope>
    <source>
        <strain evidence="6">AP13</strain>
    </source>
</reference>
<evidence type="ECO:0000256" key="3">
    <source>
        <dbReference type="ARBA" id="ARBA00022833"/>
    </source>
</evidence>
<evidence type="ECO:0000259" key="5">
    <source>
        <dbReference type="PROSITE" id="PS50966"/>
    </source>
</evidence>
<proteinExistence type="predicted"/>
<evidence type="ECO:0000256" key="2">
    <source>
        <dbReference type="ARBA" id="ARBA00022771"/>
    </source>
</evidence>
<evidence type="ECO:0000256" key="1">
    <source>
        <dbReference type="ARBA" id="ARBA00022723"/>
    </source>
</evidence>
<gene>
    <name evidence="6" type="ORF">PVAP13_9NG234373</name>
</gene>
<evidence type="ECO:0000256" key="4">
    <source>
        <dbReference type="PROSITE-ProRule" id="PRU00325"/>
    </source>
</evidence>
<dbReference type="EMBL" id="CM029054">
    <property type="protein sequence ID" value="KAG2536921.1"/>
    <property type="molecule type" value="Genomic_DNA"/>
</dbReference>
<comment type="caution">
    <text evidence="6">The sequence shown here is derived from an EMBL/GenBank/DDBJ whole genome shotgun (WGS) entry which is preliminary data.</text>
</comment>